<dbReference type="PROSITE" id="PS51225">
    <property type="entry name" value="MARVEL"/>
    <property type="match status" value="1"/>
</dbReference>
<keyword evidence="3" id="KW-1003">Cell membrane</keyword>
<dbReference type="PRINTS" id="PR01884">
    <property type="entry name" value="MALPROTEIN"/>
</dbReference>
<dbReference type="InterPro" id="IPR013295">
    <property type="entry name" value="MAL"/>
</dbReference>
<sequence length="181" mass="19934">MCPGMAGSWNEVPLDHFQPKLFQDLTRRRVSPGPRREAGCAGGHQTSQVLGLLVWSLIAATTYHLHAAYGWVMFVSLFFWILTLLFLVTYLLQLHQKFYMVPWPLVLMICNAAATVLYITAFVTCAAAVQPTSWRQWDYNRRAAASVSTGGREGRAAGRGSPRAHTGMDVCSSSSSSPVSP</sequence>
<evidence type="ECO:0000256" key="10">
    <source>
        <dbReference type="ARBA" id="ARBA00050050"/>
    </source>
</evidence>
<dbReference type="GO" id="GO:0042552">
    <property type="term" value="P:myelination"/>
    <property type="evidence" value="ECO:0007669"/>
    <property type="project" value="TreeGrafter"/>
</dbReference>
<evidence type="ECO:0000256" key="2">
    <source>
        <dbReference type="ARBA" id="ARBA00011815"/>
    </source>
</evidence>
<reference evidence="14" key="2">
    <citation type="submission" date="2025-08" db="UniProtKB">
        <authorList>
            <consortium name="Ensembl"/>
        </authorList>
    </citation>
    <scope>IDENTIFICATION</scope>
</reference>
<evidence type="ECO:0000256" key="5">
    <source>
        <dbReference type="ARBA" id="ARBA00022989"/>
    </source>
</evidence>
<dbReference type="AlphaFoldDB" id="A0A8C3MQ71"/>
<feature type="transmembrane region" description="Helical" evidence="12">
    <location>
        <begin position="71"/>
        <end position="92"/>
    </location>
</feature>
<dbReference type="GO" id="GO:0019911">
    <property type="term" value="F:structural constituent of myelin sheath"/>
    <property type="evidence" value="ECO:0007669"/>
    <property type="project" value="TreeGrafter"/>
</dbReference>
<dbReference type="InterPro" id="IPR050578">
    <property type="entry name" value="MARVEL-CKLF_proteins"/>
</dbReference>
<feature type="transmembrane region" description="Helical" evidence="12">
    <location>
        <begin position="104"/>
        <end position="129"/>
    </location>
</feature>
<organism evidence="14 15">
    <name type="scientific">Geospiza parvula</name>
    <name type="common">Small tree-finch</name>
    <name type="synonym">Camarhynchus parvulus</name>
    <dbReference type="NCBI Taxonomy" id="87175"/>
    <lineage>
        <taxon>Eukaryota</taxon>
        <taxon>Metazoa</taxon>
        <taxon>Chordata</taxon>
        <taxon>Craniata</taxon>
        <taxon>Vertebrata</taxon>
        <taxon>Euteleostomi</taxon>
        <taxon>Archelosauria</taxon>
        <taxon>Archosauria</taxon>
        <taxon>Dinosauria</taxon>
        <taxon>Saurischia</taxon>
        <taxon>Theropoda</taxon>
        <taxon>Coelurosauria</taxon>
        <taxon>Aves</taxon>
        <taxon>Neognathae</taxon>
        <taxon>Neoaves</taxon>
        <taxon>Telluraves</taxon>
        <taxon>Australaves</taxon>
        <taxon>Passeriformes</taxon>
        <taxon>Thraupidae</taxon>
        <taxon>Camarhynchus</taxon>
    </lineage>
</organism>
<feature type="compositionally biased region" description="Low complexity" evidence="11">
    <location>
        <begin position="172"/>
        <end position="181"/>
    </location>
</feature>
<feature type="domain" description="MARVEL" evidence="13">
    <location>
        <begin position="35"/>
        <end position="168"/>
    </location>
</feature>
<reference evidence="14" key="1">
    <citation type="submission" date="2020-02" db="EMBL/GenBank/DDBJ databases">
        <authorList>
            <person name="Enbody D E."/>
            <person name="Pettersson E M."/>
        </authorList>
    </citation>
    <scope>NUCLEOTIDE SEQUENCE [LARGE SCALE GENOMIC DNA]</scope>
</reference>
<keyword evidence="4 12" id="KW-0812">Transmembrane</keyword>
<evidence type="ECO:0000313" key="15">
    <source>
        <dbReference type="Proteomes" id="UP000694382"/>
    </source>
</evidence>
<accession>A0A8C3MQ71</accession>
<evidence type="ECO:0000256" key="8">
    <source>
        <dbReference type="ARBA" id="ARBA00049979"/>
    </source>
</evidence>
<dbReference type="GO" id="GO:0043209">
    <property type="term" value="C:myelin sheath"/>
    <property type="evidence" value="ECO:0007669"/>
    <property type="project" value="UniProtKB-SubCell"/>
</dbReference>
<accession>A0A8U8BLV7</accession>
<evidence type="ECO:0000256" key="6">
    <source>
        <dbReference type="ARBA" id="ARBA00023136"/>
    </source>
</evidence>
<evidence type="ECO:0000256" key="9">
    <source>
        <dbReference type="ARBA" id="ARBA00050024"/>
    </source>
</evidence>
<comment type="subcellular location">
    <subcellularLocation>
        <location evidence="1">Apical cell membrane</location>
        <topology evidence="1">Multi-pass membrane protein</topology>
    </subcellularLocation>
    <subcellularLocation>
        <location evidence="8">Myelin membrane</location>
        <topology evidence="8">Multi-pass membrane protein</topology>
    </subcellularLocation>
</comment>
<dbReference type="GO" id="GO:0016324">
    <property type="term" value="C:apical plasma membrane"/>
    <property type="evidence" value="ECO:0007669"/>
    <property type="project" value="UniProtKB-SubCell"/>
</dbReference>
<dbReference type="Proteomes" id="UP000694382">
    <property type="component" value="Chromosome 11"/>
</dbReference>
<dbReference type="Pfam" id="PF01284">
    <property type="entry name" value="MARVEL"/>
    <property type="match status" value="1"/>
</dbReference>
<evidence type="ECO:0000256" key="3">
    <source>
        <dbReference type="ARBA" id="ARBA00022475"/>
    </source>
</evidence>
<evidence type="ECO:0000256" key="7">
    <source>
        <dbReference type="ARBA" id="ARBA00034721"/>
    </source>
</evidence>
<dbReference type="PANTHER" id="PTHR22776:SF9">
    <property type="entry name" value="PLASMOLIPIN"/>
    <property type="match status" value="1"/>
</dbReference>
<evidence type="ECO:0000259" key="13">
    <source>
        <dbReference type="PROSITE" id="PS51225"/>
    </source>
</evidence>
<evidence type="ECO:0000313" key="14">
    <source>
        <dbReference type="Ensembl" id="ENSCPVP00000009709.2"/>
    </source>
</evidence>
<evidence type="ECO:0000256" key="11">
    <source>
        <dbReference type="SAM" id="MobiDB-lite"/>
    </source>
</evidence>
<keyword evidence="15" id="KW-1185">Reference proteome</keyword>
<dbReference type="Ensembl" id="ENSCPVT00000010130.2">
    <property type="protein sequence ID" value="ENSCPVP00000009709.2"/>
    <property type="gene ID" value="ENSCPVG00000007106.2"/>
</dbReference>
<feature type="region of interest" description="Disordered" evidence="11">
    <location>
        <begin position="150"/>
        <end position="181"/>
    </location>
</feature>
<evidence type="ECO:0000256" key="12">
    <source>
        <dbReference type="SAM" id="Phobius"/>
    </source>
</evidence>
<reference evidence="14" key="3">
    <citation type="submission" date="2025-09" db="UniProtKB">
        <authorList>
            <consortium name="Ensembl"/>
        </authorList>
    </citation>
    <scope>IDENTIFICATION</scope>
</reference>
<dbReference type="InterPro" id="IPR008253">
    <property type="entry name" value="Marvel"/>
</dbReference>
<evidence type="ECO:0000256" key="1">
    <source>
        <dbReference type="ARBA" id="ARBA00004424"/>
    </source>
</evidence>
<evidence type="ECO:0000256" key="4">
    <source>
        <dbReference type="ARBA" id="ARBA00022692"/>
    </source>
</evidence>
<dbReference type="PANTHER" id="PTHR22776">
    <property type="entry name" value="MARVEL-CONTAINING POTENTIAL LIPID RAFT-ASSOCIATED PROTEIN"/>
    <property type="match status" value="1"/>
</dbReference>
<proteinExistence type="inferred from homology"/>
<comment type="similarity">
    <text evidence="7">Belongs to the MAL family.</text>
</comment>
<name>A0A8C3MQ71_GEOPR</name>
<comment type="subunit">
    <text evidence="2">Forms oligomers.</text>
</comment>
<keyword evidence="5 12" id="KW-1133">Transmembrane helix</keyword>
<keyword evidence="6 12" id="KW-0472">Membrane</keyword>
<protein>
    <recommendedName>
        <fullName evidence="9">Plasmolipin</fullName>
    </recommendedName>
    <alternativeName>
        <fullName evidence="10">Plasma membrane proteolipid</fullName>
    </alternativeName>
</protein>